<evidence type="ECO:0000256" key="1">
    <source>
        <dbReference type="SAM" id="MobiDB-lite"/>
    </source>
</evidence>
<sequence>MADMQEVGKESLREQSSSNVVGQQLNDELKVVVEGKEPENADKDLAQPYQQMEELGVKEDDEKTQELELQTVTPVIDKLKTISDIHEPKVEQTPQNSEDGFIETPKVSDVAVKPENFMDESQPSTKAIASRWSLFTMESKDYYGLEQFELSPRECERSIEGDKVTFFCSRNPSILDANISFSFSTTEVSSLREKDWNLLEDISIYSGEKNVILGLIFGDQERGEIKIPLNLPEEYLRSMN</sequence>
<dbReference type="Proteomes" id="UP000018745">
    <property type="component" value="Chromosome"/>
</dbReference>
<reference evidence="2 3" key="1">
    <citation type="journal article" date="2014" name="Genome Announc.">
        <title>Complete Genome Sequence of Mycoplasma ovis Strain Michigan, a Hemoplasma of Sheep with Two Distinct 16S rRNA Genes.</title>
        <authorList>
            <person name="Deshuillers P.L."/>
            <person name="Santos A.P."/>
            <person name="do Nascimento N.C."/>
            <person name="Hampel J.A."/>
            <person name="Bergin I.L."/>
            <person name="Dyson M.C."/>
            <person name="Messick J.B."/>
        </authorList>
    </citation>
    <scope>NUCLEOTIDE SEQUENCE [LARGE SCALE GENOMIC DNA]</scope>
    <source>
        <strain evidence="2 3">Michigan</strain>
    </source>
</reference>
<gene>
    <name evidence="2" type="ORF">OVS_03635</name>
</gene>
<accession>A0ABM5P206</accession>
<feature type="region of interest" description="Disordered" evidence="1">
    <location>
        <begin position="1"/>
        <end position="26"/>
    </location>
</feature>
<organism evidence="2 3">
    <name type="scientific">Mycoplasma ovis str. Michigan</name>
    <dbReference type="NCBI Taxonomy" id="1415773"/>
    <lineage>
        <taxon>Bacteria</taxon>
        <taxon>Bacillati</taxon>
        <taxon>Mycoplasmatota</taxon>
        <taxon>Mollicutes</taxon>
        <taxon>Mycoplasmataceae</taxon>
        <taxon>Mycoplasma</taxon>
    </lineage>
</organism>
<protein>
    <submittedName>
        <fullName evidence="2">Uncharacterized protein</fullName>
    </submittedName>
</protein>
<dbReference type="EMBL" id="CP006935">
    <property type="protein sequence ID" value="AHC40475.1"/>
    <property type="molecule type" value="Genomic_DNA"/>
</dbReference>
<keyword evidence="3" id="KW-1185">Reference proteome</keyword>
<feature type="compositionally biased region" description="Basic and acidic residues" evidence="1">
    <location>
        <begin position="1"/>
        <end position="13"/>
    </location>
</feature>
<name>A0ABM5P206_9MOLU</name>
<evidence type="ECO:0000313" key="3">
    <source>
        <dbReference type="Proteomes" id="UP000018745"/>
    </source>
</evidence>
<proteinExistence type="predicted"/>
<feature type="compositionally biased region" description="Polar residues" evidence="1">
    <location>
        <begin position="14"/>
        <end position="26"/>
    </location>
</feature>
<evidence type="ECO:0000313" key="2">
    <source>
        <dbReference type="EMBL" id="AHC40475.1"/>
    </source>
</evidence>